<dbReference type="InterPro" id="IPR051686">
    <property type="entry name" value="Lipoprotein_DolP"/>
</dbReference>
<feature type="signal peptide" evidence="2">
    <location>
        <begin position="1"/>
        <end position="19"/>
    </location>
</feature>
<proteinExistence type="predicted"/>
<dbReference type="PROSITE" id="PS51257">
    <property type="entry name" value="PROKAR_LIPOPROTEIN"/>
    <property type="match status" value="1"/>
</dbReference>
<dbReference type="InterPro" id="IPR007055">
    <property type="entry name" value="BON_dom"/>
</dbReference>
<dbReference type="EMBL" id="JAGGJB010000006">
    <property type="protein sequence ID" value="MDN7125327.1"/>
    <property type="molecule type" value="Genomic_DNA"/>
</dbReference>
<organism evidence="4 7">
    <name type="scientific">Pseudidiomarina terrestris</name>
    <dbReference type="NCBI Taxonomy" id="2820060"/>
    <lineage>
        <taxon>Bacteria</taxon>
        <taxon>Pseudomonadati</taxon>
        <taxon>Pseudomonadota</taxon>
        <taxon>Gammaproteobacteria</taxon>
        <taxon>Alteromonadales</taxon>
        <taxon>Idiomarinaceae</taxon>
        <taxon>Pseudidiomarina</taxon>
    </lineage>
</organism>
<protein>
    <submittedName>
        <fullName evidence="4">BON domain-containing protein</fullName>
    </submittedName>
</protein>
<dbReference type="Proteomes" id="UP001169492">
    <property type="component" value="Unassembled WGS sequence"/>
</dbReference>
<dbReference type="Proteomes" id="UP001169491">
    <property type="component" value="Unassembled WGS sequence"/>
</dbReference>
<feature type="compositionally biased region" description="Low complexity" evidence="1">
    <location>
        <begin position="34"/>
        <end position="52"/>
    </location>
</feature>
<dbReference type="RefSeq" id="WP_301720859.1">
    <property type="nucleotide sequence ID" value="NZ_JAGGJB010000006.1"/>
</dbReference>
<comment type="caution">
    <text evidence="4">The sequence shown here is derived from an EMBL/GenBank/DDBJ whole genome shotgun (WGS) entry which is preliminary data.</text>
</comment>
<dbReference type="PANTHER" id="PTHR34606:SF16">
    <property type="entry name" value="BON DOMAIN-CONTAINING PROTEIN"/>
    <property type="match status" value="1"/>
</dbReference>
<dbReference type="PANTHER" id="PTHR34606">
    <property type="entry name" value="BON DOMAIN-CONTAINING PROTEIN"/>
    <property type="match status" value="1"/>
</dbReference>
<dbReference type="Gene3D" id="3.30.1340.30">
    <property type="match status" value="1"/>
</dbReference>
<evidence type="ECO:0000256" key="2">
    <source>
        <dbReference type="SAM" id="SignalP"/>
    </source>
</evidence>
<evidence type="ECO:0000313" key="5">
    <source>
        <dbReference type="EMBL" id="MDN7130086.1"/>
    </source>
</evidence>
<evidence type="ECO:0000313" key="6">
    <source>
        <dbReference type="Proteomes" id="UP001169491"/>
    </source>
</evidence>
<dbReference type="PROSITE" id="PS50914">
    <property type="entry name" value="BON"/>
    <property type="match status" value="1"/>
</dbReference>
<dbReference type="Pfam" id="PF04972">
    <property type="entry name" value="BON"/>
    <property type="match status" value="1"/>
</dbReference>
<sequence>MNTTNRLAIIALLSSLSLAACSQAEQEQAEDQSQEAMQQADEAANDAGNAMEEAAEETKEAANEAMAYAEDKSAEASDFLSDAAITARVKAAFVEAGQVDAMAINVETIDGQVVLSGVVPTADMADLAEQLAEGIEGVSSVENDIEVQSY</sequence>
<gene>
    <name evidence="4" type="ORF">J6I90_10580</name>
    <name evidence="5" type="ORF">J6I92_09400</name>
</gene>
<evidence type="ECO:0000313" key="4">
    <source>
        <dbReference type="EMBL" id="MDN7125327.1"/>
    </source>
</evidence>
<feature type="domain" description="BON" evidence="3">
    <location>
        <begin position="81"/>
        <end position="149"/>
    </location>
</feature>
<feature type="chain" id="PRO_5043566528" evidence="2">
    <location>
        <begin position="20"/>
        <end position="150"/>
    </location>
</feature>
<name>A0AAW7R2X9_9GAMM</name>
<feature type="region of interest" description="Disordered" evidence="1">
    <location>
        <begin position="24"/>
        <end position="70"/>
    </location>
</feature>
<evidence type="ECO:0000256" key="1">
    <source>
        <dbReference type="SAM" id="MobiDB-lite"/>
    </source>
</evidence>
<reference evidence="6 7" key="1">
    <citation type="submission" date="2021-03" db="EMBL/GenBank/DDBJ databases">
        <title>Pseudidiomarina terrestris, a new bacterium isolated from saline soil.</title>
        <authorList>
            <person name="Galisteo C."/>
            <person name="De La Haba R."/>
            <person name="Sanchez-Porro C."/>
            <person name="Ventosa A."/>
        </authorList>
    </citation>
    <scope>NUCLEOTIDE SEQUENCE [LARGE SCALE GENOMIC DNA]</scope>
    <source>
        <strain evidence="4 7">1APP75-32.1</strain>
        <strain evidence="6">1APR75-15</strain>
        <strain evidence="5">1ASR75-15</strain>
    </source>
</reference>
<dbReference type="AlphaFoldDB" id="A0AAW7R2X9"/>
<dbReference type="EMBL" id="JAGGJC010000004">
    <property type="protein sequence ID" value="MDN7130086.1"/>
    <property type="molecule type" value="Genomic_DNA"/>
</dbReference>
<keyword evidence="6" id="KW-1185">Reference proteome</keyword>
<accession>A0AAW7R2X9</accession>
<keyword evidence="2" id="KW-0732">Signal</keyword>
<dbReference type="SMART" id="SM00749">
    <property type="entry name" value="BON"/>
    <property type="match status" value="1"/>
</dbReference>
<evidence type="ECO:0000313" key="7">
    <source>
        <dbReference type="Proteomes" id="UP001169492"/>
    </source>
</evidence>
<evidence type="ECO:0000259" key="3">
    <source>
        <dbReference type="PROSITE" id="PS50914"/>
    </source>
</evidence>
<dbReference type="InterPro" id="IPR014004">
    <property type="entry name" value="Transpt-assoc_nodulatn_dom_bac"/>
</dbReference>